<name>A0A839TCW6_9GAMM</name>
<dbReference type="InterPro" id="IPR008318">
    <property type="entry name" value="UCP030820"/>
</dbReference>
<dbReference type="Proteomes" id="UP000588111">
    <property type="component" value="Unassembled WGS sequence"/>
</dbReference>
<proteinExistence type="predicted"/>
<dbReference type="AlphaFoldDB" id="A0A839TCW6"/>
<organism evidence="1 2">
    <name type="scientific">Psychrobacter luti</name>
    <dbReference type="NCBI Taxonomy" id="198481"/>
    <lineage>
        <taxon>Bacteria</taxon>
        <taxon>Pseudomonadati</taxon>
        <taxon>Pseudomonadota</taxon>
        <taxon>Gammaproteobacteria</taxon>
        <taxon>Moraxellales</taxon>
        <taxon>Moraxellaceae</taxon>
        <taxon>Psychrobacter</taxon>
    </lineage>
</organism>
<dbReference type="Pfam" id="PF06073">
    <property type="entry name" value="DUF934"/>
    <property type="match status" value="1"/>
</dbReference>
<protein>
    <submittedName>
        <fullName evidence="1">Uncharacterized protein (DUF934 family)</fullName>
    </submittedName>
</protein>
<reference evidence="1 2" key="1">
    <citation type="submission" date="2020-08" db="EMBL/GenBank/DDBJ databases">
        <title>Genomic Encyclopedia of Type Strains, Phase III (KMG-III): the genomes of soil and plant-associated and newly described type strains.</title>
        <authorList>
            <person name="Whitman W."/>
        </authorList>
    </citation>
    <scope>NUCLEOTIDE SEQUENCE [LARGE SCALE GENOMIC DNA]</scope>
    <source>
        <strain evidence="1 2">CECT 5885</strain>
    </source>
</reference>
<comment type="caution">
    <text evidence="1">The sequence shown here is derived from an EMBL/GenBank/DDBJ whole genome shotgun (WGS) entry which is preliminary data.</text>
</comment>
<accession>A0A839TCW6</accession>
<gene>
    <name evidence="1" type="ORF">FHS24_000386</name>
</gene>
<evidence type="ECO:0000313" key="2">
    <source>
        <dbReference type="Proteomes" id="UP000588111"/>
    </source>
</evidence>
<keyword evidence="2" id="KW-1185">Reference proteome</keyword>
<dbReference type="RefSeq" id="WP_183618259.1">
    <property type="nucleotide sequence ID" value="NZ_CAJHAH010000004.1"/>
</dbReference>
<evidence type="ECO:0000313" key="1">
    <source>
        <dbReference type="EMBL" id="MBB3105895.1"/>
    </source>
</evidence>
<dbReference type="EMBL" id="JACHXL010000001">
    <property type="protein sequence ID" value="MBB3105895.1"/>
    <property type="molecule type" value="Genomic_DNA"/>
</dbReference>
<sequence length="198" mass="21407">MANHHVLDSQGVDISHQDSWHALATDTLPDGIASIDLTLLELLQRQEKPDVLVPLADLLNGSGALASGLVKEVYELIVQHSSRVGLWVTADTDTNALAALSELLLKQDLIVIHVPKFADGRNFSFAQTLRQIGYQGEIRVAGAFGRDQIAYLLRVGVDSFVLNEHDLQSDFNISQAFTALASSYDGRNAAALPMFAGA</sequence>